<dbReference type="PANTHER" id="PTHR10272">
    <property type="entry name" value="PLATELET-ACTIVATING FACTOR ACETYLHYDROLASE"/>
    <property type="match status" value="1"/>
</dbReference>
<dbReference type="PIRSF" id="PIRSF018169">
    <property type="entry name" value="PAF_acetylhydrolase"/>
    <property type="match status" value="1"/>
</dbReference>
<gene>
    <name evidence="7" type="ORF">NA57DRAFT_41188</name>
</gene>
<feature type="active site" description="Charge relay system" evidence="5">
    <location>
        <position position="346"/>
    </location>
</feature>
<evidence type="ECO:0000256" key="4">
    <source>
        <dbReference type="PIRNR" id="PIRNR018169"/>
    </source>
</evidence>
<evidence type="ECO:0000256" key="3">
    <source>
        <dbReference type="ARBA" id="ARBA00023098"/>
    </source>
</evidence>
<name>A0A9P4ICC2_9PEZI</name>
<dbReference type="EC" id="3.1.1.47" evidence="4"/>
<dbReference type="GO" id="GO:0003847">
    <property type="term" value="F:1-alkyl-2-acetylglycerophosphocholine esterase activity"/>
    <property type="evidence" value="ECO:0007669"/>
    <property type="project" value="UniProtKB-UniRule"/>
</dbReference>
<reference evidence="7" key="1">
    <citation type="journal article" date="2020" name="Stud. Mycol.">
        <title>101 Dothideomycetes genomes: a test case for predicting lifestyles and emergence of pathogens.</title>
        <authorList>
            <person name="Haridas S."/>
            <person name="Albert R."/>
            <person name="Binder M."/>
            <person name="Bloem J."/>
            <person name="Labutti K."/>
            <person name="Salamov A."/>
            <person name="Andreopoulos B."/>
            <person name="Baker S."/>
            <person name="Barry K."/>
            <person name="Bills G."/>
            <person name="Bluhm B."/>
            <person name="Cannon C."/>
            <person name="Castanera R."/>
            <person name="Culley D."/>
            <person name="Daum C."/>
            <person name="Ezra D."/>
            <person name="Gonzalez J."/>
            <person name="Henrissat B."/>
            <person name="Kuo A."/>
            <person name="Liang C."/>
            <person name="Lipzen A."/>
            <person name="Lutzoni F."/>
            <person name="Magnuson J."/>
            <person name="Mondo S."/>
            <person name="Nolan M."/>
            <person name="Ohm R."/>
            <person name="Pangilinan J."/>
            <person name="Park H.-J."/>
            <person name="Ramirez L."/>
            <person name="Alfaro M."/>
            <person name="Sun H."/>
            <person name="Tritt A."/>
            <person name="Yoshinaga Y."/>
            <person name="Zwiers L.-H."/>
            <person name="Turgeon B."/>
            <person name="Goodwin S."/>
            <person name="Spatafora J."/>
            <person name="Crous P."/>
            <person name="Grigoriev I."/>
        </authorList>
    </citation>
    <scope>NUCLEOTIDE SEQUENCE</scope>
    <source>
        <strain evidence="7">CBS 133067</strain>
    </source>
</reference>
<organism evidence="7 8">
    <name type="scientific">Rhizodiscina lignyota</name>
    <dbReference type="NCBI Taxonomy" id="1504668"/>
    <lineage>
        <taxon>Eukaryota</taxon>
        <taxon>Fungi</taxon>
        <taxon>Dikarya</taxon>
        <taxon>Ascomycota</taxon>
        <taxon>Pezizomycotina</taxon>
        <taxon>Dothideomycetes</taxon>
        <taxon>Pleosporomycetidae</taxon>
        <taxon>Aulographales</taxon>
        <taxon>Rhizodiscinaceae</taxon>
        <taxon>Rhizodiscina</taxon>
    </lineage>
</organism>
<evidence type="ECO:0000256" key="1">
    <source>
        <dbReference type="ARBA" id="ARBA00022801"/>
    </source>
</evidence>
<dbReference type="AlphaFoldDB" id="A0A9P4ICC2"/>
<evidence type="ECO:0000256" key="6">
    <source>
        <dbReference type="SAM" id="Phobius"/>
    </source>
</evidence>
<sequence>MEHHVKQPRWILHRTTRWHSLLHDAAIILRPRLSWRYLLVSTVVIYISYCFIRGSPLFASKLPAYTGQHEVGTIDLEIPLKQPRLISNTQFKDGTGPAFQVETVLFSLYYPAIKGAKAHKRHTWVPKPIALRAEGYAQAIHMNNFITRGIFTFGLWVVVGGIEIPAKVDVPILGTDDEKNHDAYPVMVFSHGTVASRTDYSNYCGELASRGYIVAALEHRDGSGPATNILSKQKKERKIFHFGESHLRSDPPMDEPQLKKEQLAFREAEIEETIAVLRRINAGEGPDVYKHNLRKEGHCLHNWGDRIDLNHLIIGGHSYGATGALQALKAGPNSTSIPAIGGVALDPGKSSGPLNHKVDVPLLVVHSDSWSAKYSLFEGRPHFDTVRDLVDSVLDRVGAGWFVTSLKTSHPSVTDAPLIEPLLLSWTTGASINVYEGLREYVKVTSEFFEYLKTGERKGILAEEITHPEYGRDNRTEDRKESMGKDITKYWQIHVAPPAE</sequence>
<feature type="active site" description="Charge relay system" evidence="5">
    <location>
        <position position="410"/>
    </location>
</feature>
<protein>
    <recommendedName>
        <fullName evidence="4">Putative phospholipase</fullName>
        <ecNumber evidence="4">3.1.1.47</ecNumber>
    </recommendedName>
</protein>
<keyword evidence="8" id="KW-1185">Reference proteome</keyword>
<dbReference type="Pfam" id="PF03403">
    <property type="entry name" value="PAF-AH_p_II"/>
    <property type="match status" value="1"/>
</dbReference>
<dbReference type="Proteomes" id="UP000799772">
    <property type="component" value="Unassembled WGS sequence"/>
</dbReference>
<comment type="similarity">
    <text evidence="4">Belongs to the serine esterase family.</text>
</comment>
<evidence type="ECO:0000313" key="7">
    <source>
        <dbReference type="EMBL" id="KAF2097398.1"/>
    </source>
</evidence>
<accession>A0A9P4ICC2</accession>
<keyword evidence="6" id="KW-0472">Membrane</keyword>
<dbReference type="Gene3D" id="3.40.50.1820">
    <property type="entry name" value="alpha/beta hydrolase"/>
    <property type="match status" value="1"/>
</dbReference>
<evidence type="ECO:0000256" key="2">
    <source>
        <dbReference type="ARBA" id="ARBA00022963"/>
    </source>
</evidence>
<keyword evidence="2 4" id="KW-0442">Lipid degradation</keyword>
<keyword evidence="6" id="KW-1133">Transmembrane helix</keyword>
<dbReference type="InterPro" id="IPR016715">
    <property type="entry name" value="PAF_acetylhydro_eukaryote"/>
</dbReference>
<dbReference type="InterPro" id="IPR029058">
    <property type="entry name" value="AB_hydrolase_fold"/>
</dbReference>
<feature type="transmembrane region" description="Helical" evidence="6">
    <location>
        <begin position="34"/>
        <end position="52"/>
    </location>
</feature>
<dbReference type="OrthoDB" id="2363873at2759"/>
<dbReference type="PANTHER" id="PTHR10272:SF11">
    <property type="entry name" value="PHOSPHOLIPASE-RELATED"/>
    <property type="match status" value="1"/>
</dbReference>
<keyword evidence="6" id="KW-0812">Transmembrane</keyword>
<comment type="caution">
    <text evidence="7">The sequence shown here is derived from an EMBL/GenBank/DDBJ whole genome shotgun (WGS) entry which is preliminary data.</text>
</comment>
<comment type="catalytic activity">
    <reaction evidence="4">
        <text>a 1-O-alkyl-2-acetyl-sn-glycero-3-phosphocholine + H2O = a 1-O-alkyl-sn-glycero-3-phosphocholine + acetate + H(+)</text>
        <dbReference type="Rhea" id="RHEA:17777"/>
        <dbReference type="ChEBI" id="CHEBI:15377"/>
        <dbReference type="ChEBI" id="CHEBI:15378"/>
        <dbReference type="ChEBI" id="CHEBI:30089"/>
        <dbReference type="ChEBI" id="CHEBI:30909"/>
        <dbReference type="ChEBI" id="CHEBI:36707"/>
        <dbReference type="EC" id="3.1.1.47"/>
    </reaction>
</comment>
<evidence type="ECO:0000256" key="5">
    <source>
        <dbReference type="PIRSR" id="PIRSR018169-1"/>
    </source>
</evidence>
<feature type="active site" description="Nucleophile" evidence="5">
    <location>
        <position position="318"/>
    </location>
</feature>
<dbReference type="SUPFAM" id="SSF53474">
    <property type="entry name" value="alpha/beta-Hydrolases"/>
    <property type="match status" value="1"/>
</dbReference>
<dbReference type="GO" id="GO:0016042">
    <property type="term" value="P:lipid catabolic process"/>
    <property type="evidence" value="ECO:0007669"/>
    <property type="project" value="UniProtKB-KW"/>
</dbReference>
<keyword evidence="1 4" id="KW-0378">Hydrolase</keyword>
<keyword evidence="3 4" id="KW-0443">Lipid metabolism</keyword>
<evidence type="ECO:0000313" key="8">
    <source>
        <dbReference type="Proteomes" id="UP000799772"/>
    </source>
</evidence>
<dbReference type="EMBL" id="ML978128">
    <property type="protein sequence ID" value="KAF2097398.1"/>
    <property type="molecule type" value="Genomic_DNA"/>
</dbReference>
<proteinExistence type="inferred from homology"/>